<evidence type="ECO:0000256" key="5">
    <source>
        <dbReference type="ARBA" id="ARBA00022553"/>
    </source>
</evidence>
<dbReference type="InterPro" id="IPR016055">
    <property type="entry name" value="A-D-PHexomutase_a/b/a-I/II/III"/>
</dbReference>
<dbReference type="SUPFAM" id="SSF53738">
    <property type="entry name" value="Phosphoglucomutase, first 3 domains"/>
    <property type="match status" value="3"/>
</dbReference>
<evidence type="ECO:0000256" key="12">
    <source>
        <dbReference type="RuleBase" id="RU004326"/>
    </source>
</evidence>
<gene>
    <name evidence="16" type="ORF">BET01_05820</name>
</gene>
<dbReference type="CDD" id="cd05799">
    <property type="entry name" value="PGM2"/>
    <property type="match status" value="1"/>
</dbReference>
<dbReference type="Pfam" id="PF02879">
    <property type="entry name" value="PGM_PMM_II"/>
    <property type="match status" value="1"/>
</dbReference>
<dbReference type="OrthoDB" id="9806956at2"/>
<dbReference type="PANTHER" id="PTHR45745">
    <property type="entry name" value="PHOSPHOMANNOMUTASE 45A"/>
    <property type="match status" value="1"/>
</dbReference>
<comment type="cofactor">
    <cofactor evidence="1">
        <name>Mg(2+)</name>
        <dbReference type="ChEBI" id="CHEBI:18420"/>
    </cofactor>
</comment>
<evidence type="ECO:0000256" key="7">
    <source>
        <dbReference type="ARBA" id="ARBA00022842"/>
    </source>
</evidence>
<dbReference type="Pfam" id="PF02880">
    <property type="entry name" value="PGM_PMM_III"/>
    <property type="match status" value="1"/>
</dbReference>
<feature type="domain" description="Alpha-D-phosphohexomutase alpha/beta/alpha" evidence="13">
    <location>
        <begin position="42"/>
        <end position="180"/>
    </location>
</feature>
<keyword evidence="7 12" id="KW-0460">Magnesium</keyword>
<comment type="pathway">
    <text evidence="3">Lipid metabolism.</text>
</comment>
<dbReference type="AlphaFoldDB" id="A0A419SZW5"/>
<comment type="caution">
    <text evidence="16">The sequence shown here is derived from an EMBL/GenBank/DDBJ whole genome shotgun (WGS) entry which is preliminary data.</text>
</comment>
<reference evidence="16 17" key="1">
    <citation type="submission" date="2016-08" db="EMBL/GenBank/DDBJ databases">
        <title>A new outlook on sporulation: Clostridium algidixylanolyticum.</title>
        <authorList>
            <person name="Poppleton D.I."/>
            <person name="Gribaldo S."/>
        </authorList>
    </citation>
    <scope>NUCLEOTIDE SEQUENCE [LARGE SCALE GENOMIC DNA]</scope>
    <source>
        <strain evidence="16 17">SPL73</strain>
    </source>
</reference>
<keyword evidence="8" id="KW-0413">Isomerase</keyword>
<evidence type="ECO:0000256" key="2">
    <source>
        <dbReference type="ARBA" id="ARBA00005164"/>
    </source>
</evidence>
<sequence>MTYMDQYEFWCTSPFFSLDTKEELKEIMGREEEIKDRFSTELKFGTGGMRGVMGAGTNRMNLYTVAKVTQGLANCLKEKEKWGRGVGIAYDSRHMSEEFAREAARCLTGNQIPVYLFSRLTPTPLLSFAIRYLSLAAGIVITASHNPPEYNGYKVYWEDGGQITAPLDEEIGRFIAQITNYGTIKRLSEKEAEKEGLLHWIGNELEDEYIKQMNQWVLSPNALTQAANEVTIVYTPLHGTGNLPVRHLLSHLGFTRVFVVEEQMEPDGDFKTVKSPNPEEEGAFTLALGLAEKMKADLVFGTDPDGDRMGVYVREDETGEYHRLTGNMSGIFICSYLLLRRKETGCLPSNGAIIKTIVTTQMAKPLAEKYKMKLIEVLTGFKYIGEQMRCFESSSKEEVYQFGFEESCGCLVETCVRDKDAISAVMTMCEAAAYYKTKGSSVWKALNKLYEEFGYYQESMESITVKGENGLAKITHIMESFRTNPPEMAGGFEVIGKEDYETGDGVNGKFPKSNVLRFLLSEDAWFCIRPSGTEPKIKFYFGVKGKSMKDAGEKLKRLKENILNNI</sequence>
<dbReference type="InterPro" id="IPR036900">
    <property type="entry name" value="A-D-PHexomutase_C_sf"/>
</dbReference>
<dbReference type="InterPro" id="IPR016066">
    <property type="entry name" value="A-D-PHexomutase_CS"/>
</dbReference>
<evidence type="ECO:0000259" key="14">
    <source>
        <dbReference type="Pfam" id="PF02879"/>
    </source>
</evidence>
<dbReference type="InterPro" id="IPR005844">
    <property type="entry name" value="A-D-PHexomutase_a/b/a-I"/>
</dbReference>
<comment type="similarity">
    <text evidence="4 12">Belongs to the phosphohexose mutase family.</text>
</comment>
<protein>
    <recommendedName>
        <fullName evidence="9">Phosphoglucomutase</fullName>
    </recommendedName>
    <alternativeName>
        <fullName evidence="11">Alpha-phosphoglucomutase</fullName>
    </alternativeName>
    <alternativeName>
        <fullName evidence="10">Glucose phosphomutase</fullName>
    </alternativeName>
</protein>
<dbReference type="PANTHER" id="PTHR45745:SF1">
    <property type="entry name" value="PHOSPHOGLUCOMUTASE 2B-RELATED"/>
    <property type="match status" value="1"/>
</dbReference>
<keyword evidence="5" id="KW-0597">Phosphoprotein</keyword>
<proteinExistence type="inferred from homology"/>
<evidence type="ECO:0000256" key="1">
    <source>
        <dbReference type="ARBA" id="ARBA00001946"/>
    </source>
</evidence>
<dbReference type="InterPro" id="IPR005846">
    <property type="entry name" value="A-D-PHexomutase_a/b/a-III"/>
</dbReference>
<dbReference type="SUPFAM" id="SSF55957">
    <property type="entry name" value="Phosphoglucomutase, C-terminal domain"/>
    <property type="match status" value="1"/>
</dbReference>
<dbReference type="PRINTS" id="PR00509">
    <property type="entry name" value="PGMPMM"/>
</dbReference>
<evidence type="ECO:0000256" key="10">
    <source>
        <dbReference type="ARBA" id="ARBA00041398"/>
    </source>
</evidence>
<dbReference type="InterPro" id="IPR005841">
    <property type="entry name" value="Alpha-D-phosphohexomutase_SF"/>
</dbReference>
<dbReference type="GO" id="GO:0008973">
    <property type="term" value="F:phosphopentomutase activity"/>
    <property type="evidence" value="ECO:0007669"/>
    <property type="project" value="TreeGrafter"/>
</dbReference>
<dbReference type="PROSITE" id="PS00710">
    <property type="entry name" value="PGM_PMM"/>
    <property type="match status" value="1"/>
</dbReference>
<evidence type="ECO:0000256" key="11">
    <source>
        <dbReference type="ARBA" id="ARBA00041467"/>
    </source>
</evidence>
<evidence type="ECO:0000256" key="9">
    <source>
        <dbReference type="ARBA" id="ARBA00039995"/>
    </source>
</evidence>
<evidence type="ECO:0000313" key="17">
    <source>
        <dbReference type="Proteomes" id="UP000284277"/>
    </source>
</evidence>
<dbReference type="EMBL" id="MCIA01000030">
    <property type="protein sequence ID" value="RKD30830.1"/>
    <property type="molecule type" value="Genomic_DNA"/>
</dbReference>
<accession>A0A419SZW5</accession>
<comment type="pathway">
    <text evidence="2">Glycolipid metabolism; diglucosyl-diacylglycerol biosynthesis.</text>
</comment>
<evidence type="ECO:0000256" key="3">
    <source>
        <dbReference type="ARBA" id="ARBA00005189"/>
    </source>
</evidence>
<dbReference type="Gene3D" id="3.40.120.10">
    <property type="entry name" value="Alpha-D-Glucose-1,6-Bisphosphate, subunit A, domain 3"/>
    <property type="match status" value="3"/>
</dbReference>
<dbReference type="GO" id="GO:0005975">
    <property type="term" value="P:carbohydrate metabolic process"/>
    <property type="evidence" value="ECO:0007669"/>
    <property type="project" value="InterPro"/>
</dbReference>
<evidence type="ECO:0000256" key="4">
    <source>
        <dbReference type="ARBA" id="ARBA00010231"/>
    </source>
</evidence>
<dbReference type="Proteomes" id="UP000284277">
    <property type="component" value="Unassembled WGS sequence"/>
</dbReference>
<feature type="domain" description="Alpha-D-phosphohexomutase alpha/beta/alpha" evidence="15">
    <location>
        <begin position="335"/>
        <end position="450"/>
    </location>
</feature>
<feature type="domain" description="Alpha-D-phosphohexomutase alpha/beta/alpha" evidence="14">
    <location>
        <begin position="207"/>
        <end position="317"/>
    </location>
</feature>
<keyword evidence="17" id="KW-1185">Reference proteome</keyword>
<name>A0A419SZW5_9FIRM</name>
<dbReference type="Gene3D" id="3.30.310.50">
    <property type="entry name" value="Alpha-D-phosphohexomutase, C-terminal domain"/>
    <property type="match status" value="1"/>
</dbReference>
<evidence type="ECO:0000259" key="15">
    <source>
        <dbReference type="Pfam" id="PF02880"/>
    </source>
</evidence>
<dbReference type="InterPro" id="IPR005845">
    <property type="entry name" value="A-D-PHexomutase_a/b/a-II"/>
</dbReference>
<dbReference type="GO" id="GO:0006166">
    <property type="term" value="P:purine ribonucleoside salvage"/>
    <property type="evidence" value="ECO:0007669"/>
    <property type="project" value="TreeGrafter"/>
</dbReference>
<keyword evidence="6 12" id="KW-0479">Metal-binding</keyword>
<dbReference type="GO" id="GO:0000287">
    <property type="term" value="F:magnesium ion binding"/>
    <property type="evidence" value="ECO:0007669"/>
    <property type="project" value="InterPro"/>
</dbReference>
<evidence type="ECO:0000259" key="13">
    <source>
        <dbReference type="Pfam" id="PF02878"/>
    </source>
</evidence>
<evidence type="ECO:0000313" key="16">
    <source>
        <dbReference type="EMBL" id="RKD30830.1"/>
    </source>
</evidence>
<evidence type="ECO:0000256" key="8">
    <source>
        <dbReference type="ARBA" id="ARBA00023235"/>
    </source>
</evidence>
<organism evidence="16 17">
    <name type="scientific">Lacrimispora algidixylanolytica</name>
    <dbReference type="NCBI Taxonomy" id="94868"/>
    <lineage>
        <taxon>Bacteria</taxon>
        <taxon>Bacillati</taxon>
        <taxon>Bacillota</taxon>
        <taxon>Clostridia</taxon>
        <taxon>Lachnospirales</taxon>
        <taxon>Lachnospiraceae</taxon>
        <taxon>Lacrimispora</taxon>
    </lineage>
</organism>
<evidence type="ECO:0000256" key="6">
    <source>
        <dbReference type="ARBA" id="ARBA00022723"/>
    </source>
</evidence>
<dbReference type="Pfam" id="PF02878">
    <property type="entry name" value="PGM_PMM_I"/>
    <property type="match status" value="1"/>
</dbReference>
<dbReference type="RefSeq" id="WP_120197619.1">
    <property type="nucleotide sequence ID" value="NZ_MCIA01000030.1"/>
</dbReference>